<keyword evidence="4" id="KW-1185">Reference proteome</keyword>
<feature type="coiled-coil region" evidence="1">
    <location>
        <begin position="76"/>
        <end position="110"/>
    </location>
</feature>
<keyword evidence="1" id="KW-0175">Coiled coil</keyword>
<feature type="domain" description="At4g15545-like C-terminal" evidence="2">
    <location>
        <begin position="182"/>
        <end position="244"/>
    </location>
</feature>
<organism evidence="3 4">
    <name type="scientific">Babesia divergens</name>
    <dbReference type="NCBI Taxonomy" id="32595"/>
    <lineage>
        <taxon>Eukaryota</taxon>
        <taxon>Sar</taxon>
        <taxon>Alveolata</taxon>
        <taxon>Apicomplexa</taxon>
        <taxon>Aconoidasida</taxon>
        <taxon>Piroplasmida</taxon>
        <taxon>Babesiidae</taxon>
        <taxon>Babesia</taxon>
    </lineage>
</organism>
<dbReference type="Proteomes" id="UP001195914">
    <property type="component" value="Unassembled WGS sequence"/>
</dbReference>
<evidence type="ECO:0000313" key="4">
    <source>
        <dbReference type="Proteomes" id="UP001195914"/>
    </source>
</evidence>
<accession>A0AAD9G6S8</accession>
<evidence type="ECO:0000313" key="3">
    <source>
        <dbReference type="EMBL" id="KAK1932875.1"/>
    </source>
</evidence>
<reference evidence="3" key="2">
    <citation type="submission" date="2021-05" db="EMBL/GenBank/DDBJ databases">
        <authorList>
            <person name="Pain A."/>
        </authorList>
    </citation>
    <scope>NUCLEOTIDE SEQUENCE</scope>
    <source>
        <strain evidence="3">1802A</strain>
    </source>
</reference>
<dbReference type="InterPro" id="IPR058935">
    <property type="entry name" value="At4g15545-like_C"/>
</dbReference>
<protein>
    <recommendedName>
        <fullName evidence="2">At4g15545-like C-terminal domain-containing protein</fullName>
    </recommendedName>
</protein>
<evidence type="ECO:0000256" key="1">
    <source>
        <dbReference type="SAM" id="Coils"/>
    </source>
</evidence>
<reference evidence="3" key="1">
    <citation type="journal article" date="2014" name="Nucleic Acids Res.">
        <title>The evolutionary dynamics of variant antigen genes in Babesia reveal a history of genomic innovation underlying host-parasite interaction.</title>
        <authorList>
            <person name="Jackson A.P."/>
            <person name="Otto T.D."/>
            <person name="Darby A."/>
            <person name="Ramaprasad A."/>
            <person name="Xia D."/>
            <person name="Echaide I.E."/>
            <person name="Farber M."/>
            <person name="Gahlot S."/>
            <person name="Gamble J."/>
            <person name="Gupta D."/>
            <person name="Gupta Y."/>
            <person name="Jackson L."/>
            <person name="Malandrin L."/>
            <person name="Malas T.B."/>
            <person name="Moussa E."/>
            <person name="Nair M."/>
            <person name="Reid A.J."/>
            <person name="Sanders M."/>
            <person name="Sharma J."/>
            <person name="Tracey A."/>
            <person name="Quail M.A."/>
            <person name="Weir W."/>
            <person name="Wastling J.M."/>
            <person name="Hall N."/>
            <person name="Willadsen P."/>
            <person name="Lingelbach K."/>
            <person name="Shiels B."/>
            <person name="Tait A."/>
            <person name="Berriman M."/>
            <person name="Allred D.R."/>
            <person name="Pain A."/>
        </authorList>
    </citation>
    <scope>NUCLEOTIDE SEQUENCE</scope>
    <source>
        <strain evidence="3">1802A</strain>
    </source>
</reference>
<dbReference type="PANTHER" id="PTHR47383">
    <property type="entry name" value="OS03G0659800 PROTEIN"/>
    <property type="match status" value="1"/>
</dbReference>
<sequence length="246" mass="27786">MDFSSVDLSWLPSDADEQLALGFRIISNAYKTRVTSLEAEIRTVRAAVVEKSEHLAAFQKKYSSLEVQLIECTQRGNQLAEENRNLVSTIKKLQRDIDRLESLKRAVLNSIQEDHGDVDGDHRYYTTDDMLHSAAPRTMLELSGADMLDASMMKRHTTKPINHGTCTNTPTTLLNYAGENDSVDGRSFLKVARANLSPEDVNSLISIIKKFNAQLLSKDEALSHARQLLGENHMKMFDDFKQLFRL</sequence>
<name>A0AAD9G6S8_BABDI</name>
<dbReference type="AlphaFoldDB" id="A0AAD9G6S8"/>
<dbReference type="EMBL" id="JAHBMH010000073">
    <property type="protein sequence ID" value="KAK1932875.1"/>
    <property type="molecule type" value="Genomic_DNA"/>
</dbReference>
<comment type="caution">
    <text evidence="3">The sequence shown here is derived from an EMBL/GenBank/DDBJ whole genome shotgun (WGS) entry which is preliminary data.</text>
</comment>
<proteinExistence type="predicted"/>
<gene>
    <name evidence="3" type="ORF">X943_001214</name>
</gene>
<dbReference type="PANTHER" id="PTHR47383:SF8">
    <property type="entry name" value="OS01G0768300 PROTEIN"/>
    <property type="match status" value="1"/>
</dbReference>
<evidence type="ECO:0000259" key="2">
    <source>
        <dbReference type="Pfam" id="PF25972"/>
    </source>
</evidence>
<dbReference type="Pfam" id="PF25972">
    <property type="entry name" value="At4g15545_C"/>
    <property type="match status" value="1"/>
</dbReference>
<dbReference type="InterPro" id="IPR058936">
    <property type="entry name" value="At4g15545-like"/>
</dbReference>